<dbReference type="RefSeq" id="WP_056934069.1">
    <property type="nucleotide sequence ID" value="NZ_CP013050.1"/>
</dbReference>
<dbReference type="InterPro" id="IPR024185">
    <property type="entry name" value="FTHF_cligase-like_sf"/>
</dbReference>
<proteinExistence type="predicted"/>
<dbReference type="PANTHER" id="PTHR13017">
    <property type="entry name" value="5-FORMYLTETRAHYDROFOLATE CYCLO-LIGASE-RELATED"/>
    <property type="match status" value="1"/>
</dbReference>
<reference evidence="1 2" key="1">
    <citation type="journal article" date="2016" name="Genome Announc.">
        <title>Complete genome sequence of the hyperthermophilic and piezophilic archaeon Thermococcus barophilus Ch5, capable of growth at the expense of hydrogenogenesis from carbon monoxide and formate.</title>
        <authorList>
            <person name="Oger P."/>
            <person name="Sokolova T.G."/>
            <person name="Kozhevnikova D.A."/>
            <person name="Taranov E.A."/>
            <person name="Vannier P."/>
            <person name="Lee H.S."/>
            <person name="Kwon K.K."/>
            <person name="Kang S.G."/>
            <person name="Lee J.H."/>
            <person name="Bonch-Osmolovskaya E.A."/>
            <person name="Lebedinsky A.V."/>
        </authorList>
    </citation>
    <scope>NUCLEOTIDE SEQUENCE [LARGE SCALE GENOMIC DNA]</scope>
    <source>
        <strain evidence="2">Ch5</strain>
    </source>
</reference>
<dbReference type="Pfam" id="PF01812">
    <property type="entry name" value="5-FTHF_cyc-lig"/>
    <property type="match status" value="1"/>
</dbReference>
<dbReference type="EMBL" id="CP013050">
    <property type="protein sequence ID" value="ALM75432.1"/>
    <property type="molecule type" value="Genomic_DNA"/>
</dbReference>
<dbReference type="Proteomes" id="UP000066042">
    <property type="component" value="Chromosome"/>
</dbReference>
<dbReference type="STRING" id="55802.TBCH5v1_1516"/>
<organism evidence="1 2">
    <name type="scientific">Thermococcus barophilus</name>
    <dbReference type="NCBI Taxonomy" id="55802"/>
    <lineage>
        <taxon>Archaea</taxon>
        <taxon>Methanobacteriati</taxon>
        <taxon>Methanobacteriota</taxon>
        <taxon>Thermococci</taxon>
        <taxon>Thermococcales</taxon>
        <taxon>Thermococcaceae</taxon>
        <taxon>Thermococcus</taxon>
    </lineage>
</organism>
<evidence type="ECO:0000313" key="2">
    <source>
        <dbReference type="Proteomes" id="UP000066042"/>
    </source>
</evidence>
<dbReference type="Gene3D" id="3.40.50.10420">
    <property type="entry name" value="NagB/RpiA/CoA transferase-like"/>
    <property type="match status" value="1"/>
</dbReference>
<dbReference type="InterPro" id="IPR002698">
    <property type="entry name" value="FTHF_cligase"/>
</dbReference>
<protein>
    <submittedName>
        <fullName evidence="1">5-formyltetrahydrofolate cyclo-ligase</fullName>
    </submittedName>
</protein>
<dbReference type="SUPFAM" id="SSF100950">
    <property type="entry name" value="NagB/RpiA/CoA transferase-like"/>
    <property type="match status" value="1"/>
</dbReference>
<accession>A0A0S1XCF9</accession>
<dbReference type="AlphaFoldDB" id="A0A0S1XCF9"/>
<gene>
    <name evidence="1" type="ORF">TBCH5v1_1516</name>
</gene>
<dbReference type="GeneID" id="26136760"/>
<dbReference type="PATRIC" id="fig|55802.8.peg.1495"/>
<dbReference type="InterPro" id="IPR037171">
    <property type="entry name" value="NagB/RpiA_transferase-like"/>
</dbReference>
<sequence>MDIDGIRAEIREKIWRLLEETGEAIPPKPIRGRIPNFRGAEIAAKRLSSLEEWKKAEVVKINPDSPQRPVRVQALKEGKLLIMPTPRIKRGFFLINPSLIPKSYYSFASTIRGAFKFGKLLPTLRDIEKEIPKIDLVVEGSVAIDRNCNRLGKGEGYGDIEWGILSLLGKVDKNTPIATTVSELQIVDNIPKKPHDLPLNIIVTPKRVIRCNRCDKPFGIIPESLKKEKINEIPLLDELIRLGYVKVR</sequence>
<keyword evidence="1" id="KW-0436">Ligase</keyword>
<dbReference type="GO" id="GO:0005737">
    <property type="term" value="C:cytoplasm"/>
    <property type="evidence" value="ECO:0007669"/>
    <property type="project" value="TreeGrafter"/>
</dbReference>
<name>A0A0S1XCF9_THEBA</name>
<dbReference type="PANTHER" id="PTHR13017:SF0">
    <property type="entry name" value="METHENYLTETRAHYDROFOLATE SYNTHASE DOMAIN-CONTAINING PROTEIN"/>
    <property type="match status" value="1"/>
</dbReference>
<dbReference type="GO" id="GO:0016874">
    <property type="term" value="F:ligase activity"/>
    <property type="evidence" value="ECO:0007669"/>
    <property type="project" value="UniProtKB-KW"/>
</dbReference>
<evidence type="ECO:0000313" key="1">
    <source>
        <dbReference type="EMBL" id="ALM75432.1"/>
    </source>
</evidence>